<dbReference type="InterPro" id="IPR037053">
    <property type="entry name" value="Phage_tail_collar_dom_sf"/>
</dbReference>
<dbReference type="SUPFAM" id="SSF88874">
    <property type="entry name" value="Receptor-binding domain of short tail fibre protein gp12"/>
    <property type="match status" value="1"/>
</dbReference>
<reference evidence="3" key="1">
    <citation type="submission" date="2020-05" db="EMBL/GenBank/DDBJ databases">
        <authorList>
            <person name="Chiriac C."/>
            <person name="Salcher M."/>
            <person name="Ghai R."/>
            <person name="Kavagutti S V."/>
        </authorList>
    </citation>
    <scope>NUCLEOTIDE SEQUENCE</scope>
</reference>
<accession>A0A6J7WTZ4</accession>
<evidence type="ECO:0000313" key="3">
    <source>
        <dbReference type="EMBL" id="CAB5221436.1"/>
    </source>
</evidence>
<evidence type="ECO:0000259" key="2">
    <source>
        <dbReference type="Pfam" id="PF07484"/>
    </source>
</evidence>
<feature type="region of interest" description="Disordered" evidence="1">
    <location>
        <begin position="218"/>
        <end position="245"/>
    </location>
</feature>
<dbReference type="Gene3D" id="3.90.1340.10">
    <property type="entry name" value="Phage tail collar domain"/>
    <property type="match status" value="1"/>
</dbReference>
<sequence length="275" mass="27247">MSYNAFCPPGTVLPFAGLTPPDGWLLCNSQGVSRATYFSLFATLSYQLTGTTNSSTTITALSVNPVTLGISVGMPISGTGIQAGTTITSVTATTLVLSLAATSSAVGVAISVCPYGVGNGSTTFNLPDYRGYFLRGLDNMGGTPGSANRDSNRAIGSSQTQKTAVNGLGAAASASSISGTAAGQAWSGSVSGGSYNVGAALGLGGGYRVDANGNATGGQVGVNDNVVRSPQSNPGVSGSNSSSSVSGTAAAQAVSLSGDTETRPINQSCYYIIKY</sequence>
<dbReference type="EMBL" id="LR798292">
    <property type="protein sequence ID" value="CAB5221436.1"/>
    <property type="molecule type" value="Genomic_DNA"/>
</dbReference>
<name>A0A6J7WTZ4_9CAUD</name>
<dbReference type="Pfam" id="PF07484">
    <property type="entry name" value="Collar"/>
    <property type="match status" value="1"/>
</dbReference>
<evidence type="ECO:0000256" key="1">
    <source>
        <dbReference type="SAM" id="MobiDB-lite"/>
    </source>
</evidence>
<gene>
    <name evidence="3" type="ORF">UFOVP244_164</name>
</gene>
<feature type="compositionally biased region" description="Low complexity" evidence="1">
    <location>
        <begin position="229"/>
        <end position="245"/>
    </location>
</feature>
<protein>
    <submittedName>
        <fullName evidence="3">Phage tail collar domain containing protein</fullName>
    </submittedName>
</protein>
<dbReference type="InterPro" id="IPR011083">
    <property type="entry name" value="Phage_tail_collar_dom"/>
</dbReference>
<feature type="domain" description="Phage tail collar" evidence="2">
    <location>
        <begin position="10"/>
        <end position="49"/>
    </location>
</feature>
<organism evidence="3">
    <name type="scientific">uncultured Caudovirales phage</name>
    <dbReference type="NCBI Taxonomy" id="2100421"/>
    <lineage>
        <taxon>Viruses</taxon>
        <taxon>Duplodnaviria</taxon>
        <taxon>Heunggongvirae</taxon>
        <taxon>Uroviricota</taxon>
        <taxon>Caudoviricetes</taxon>
        <taxon>Peduoviridae</taxon>
        <taxon>Maltschvirus</taxon>
        <taxon>Maltschvirus maltsch</taxon>
    </lineage>
</organism>
<proteinExistence type="predicted"/>